<keyword evidence="1" id="KW-0677">Repeat</keyword>
<dbReference type="SUPFAM" id="SSF54631">
    <property type="entry name" value="CBS-domain pair"/>
    <property type="match status" value="1"/>
</dbReference>
<evidence type="ECO:0000256" key="1">
    <source>
        <dbReference type="ARBA" id="ARBA00022737"/>
    </source>
</evidence>
<dbReference type="InterPro" id="IPR046342">
    <property type="entry name" value="CBS_dom_sf"/>
</dbReference>
<feature type="domain" description="CBS" evidence="4">
    <location>
        <begin position="195"/>
        <end position="252"/>
    </location>
</feature>
<dbReference type="InterPro" id="IPR000644">
    <property type="entry name" value="CBS_dom"/>
</dbReference>
<organism evidence="5 6">
    <name type="scientific">Camellia sinensis</name>
    <name type="common">Tea plant</name>
    <name type="synonym">Thea sinensis</name>
    <dbReference type="NCBI Taxonomy" id="4442"/>
    <lineage>
        <taxon>Eukaryota</taxon>
        <taxon>Viridiplantae</taxon>
        <taxon>Streptophyta</taxon>
        <taxon>Embryophyta</taxon>
        <taxon>Tracheophyta</taxon>
        <taxon>Spermatophyta</taxon>
        <taxon>Magnoliopsida</taxon>
        <taxon>eudicotyledons</taxon>
        <taxon>Gunneridae</taxon>
        <taxon>Pentapetalae</taxon>
        <taxon>asterids</taxon>
        <taxon>Ericales</taxon>
        <taxon>Theaceae</taxon>
        <taxon>Camellia</taxon>
    </lineage>
</organism>
<sequence>MYLSETSYFQGILMAPLGDFCKGQFVGVLSALDFIMIVRELSNHGSILMEEELETHTISAWKDAKSYLSKQIDGNERLFPRQLFHVSFYLWHVNESPGMSRFCLLTFMLVVQAGPDKNLKDVALKILQNNVATVSVIHSSSGNASIPQLLHLASLSGILKCICRYFKHSFGTLPMLQLPICAIPLGTWVSGIRETNRWPLAMLRPRSSLGLALSLLVQAQVSSIPIVDDNDSLLNVYSQSDINALAKDKIYTHINLEEMTINQSSPEPDPSLPQINLIPLIEEQEMAKKRAVRALITEQSFAEVQTKQASSSQSYEIVVALPTTRGTMSRPNKCTYTSSIELQHLVDEEETVLPGASVPFLFSLLPGLILGLGLFIQVWIKIFASNVECPAMGVALSLRHLPPFPQLSRSGKPNGIILPTGHSGIELKPTRGDVAGGRRPLNLLDFALMAYNFQFDALFIMEGATVPIIVVPLRFSQLG</sequence>
<evidence type="ECO:0000256" key="2">
    <source>
        <dbReference type="ARBA" id="ARBA00023122"/>
    </source>
</evidence>
<reference evidence="6" key="1">
    <citation type="journal article" date="2020" name="Nat. Commun.">
        <title>Genome assembly of wild tea tree DASZ reveals pedigree and selection history of tea varieties.</title>
        <authorList>
            <person name="Zhang W."/>
            <person name="Zhang Y."/>
            <person name="Qiu H."/>
            <person name="Guo Y."/>
            <person name="Wan H."/>
            <person name="Zhang X."/>
            <person name="Scossa F."/>
            <person name="Alseekh S."/>
            <person name="Zhang Q."/>
            <person name="Wang P."/>
            <person name="Xu L."/>
            <person name="Schmidt M.H."/>
            <person name="Jia X."/>
            <person name="Li D."/>
            <person name="Zhu A."/>
            <person name="Guo F."/>
            <person name="Chen W."/>
            <person name="Ni D."/>
            <person name="Usadel B."/>
            <person name="Fernie A.R."/>
            <person name="Wen W."/>
        </authorList>
    </citation>
    <scope>NUCLEOTIDE SEQUENCE [LARGE SCALE GENOMIC DNA]</scope>
    <source>
        <strain evidence="6">cv. G240</strain>
    </source>
</reference>
<gene>
    <name evidence="5" type="ORF">HYC85_002869</name>
</gene>
<keyword evidence="2 3" id="KW-0129">CBS domain</keyword>
<keyword evidence="6" id="KW-1185">Reference proteome</keyword>
<dbReference type="Gene3D" id="3.10.580.10">
    <property type="entry name" value="CBS-domain"/>
    <property type="match status" value="2"/>
</dbReference>
<dbReference type="PANTHER" id="PTHR13780:SF112">
    <property type="entry name" value="CBS DOMAIN-CONTAINING PROTEIN"/>
    <property type="match status" value="1"/>
</dbReference>
<dbReference type="Pfam" id="PF00571">
    <property type="entry name" value="CBS"/>
    <property type="match status" value="1"/>
</dbReference>
<accession>A0A7J7I9J7</accession>
<comment type="caution">
    <text evidence="5">The sequence shown here is derived from an EMBL/GenBank/DDBJ whole genome shotgun (WGS) entry which is preliminary data.</text>
</comment>
<name>A0A7J7I9J7_CAMSI</name>
<reference evidence="5 6" key="2">
    <citation type="submission" date="2020-07" db="EMBL/GenBank/DDBJ databases">
        <title>Genome assembly of wild tea tree DASZ reveals pedigree and selection history of tea varieties.</title>
        <authorList>
            <person name="Zhang W."/>
        </authorList>
    </citation>
    <scope>NUCLEOTIDE SEQUENCE [LARGE SCALE GENOMIC DNA]</scope>
    <source>
        <strain evidence="6">cv. G240</strain>
        <tissue evidence="5">Leaf</tissue>
    </source>
</reference>
<evidence type="ECO:0000256" key="3">
    <source>
        <dbReference type="PROSITE-ProRule" id="PRU00703"/>
    </source>
</evidence>
<evidence type="ECO:0000313" key="6">
    <source>
        <dbReference type="Proteomes" id="UP000593564"/>
    </source>
</evidence>
<evidence type="ECO:0000259" key="4">
    <source>
        <dbReference type="PROSITE" id="PS51371"/>
    </source>
</evidence>
<dbReference type="EMBL" id="JACBKZ010000001">
    <property type="protein sequence ID" value="KAF5961660.1"/>
    <property type="molecule type" value="Genomic_DNA"/>
</dbReference>
<dbReference type="SMART" id="SM00116">
    <property type="entry name" value="CBS"/>
    <property type="match status" value="1"/>
</dbReference>
<dbReference type="PANTHER" id="PTHR13780">
    <property type="entry name" value="AMP-ACTIVATED PROTEIN KINASE, GAMMA REGULATORY SUBUNIT"/>
    <property type="match status" value="1"/>
</dbReference>
<dbReference type="InterPro" id="IPR050511">
    <property type="entry name" value="AMPK_gamma/SDS23_families"/>
</dbReference>
<dbReference type="AlphaFoldDB" id="A0A7J7I9J7"/>
<protein>
    <recommendedName>
        <fullName evidence="4">CBS domain-containing protein</fullName>
    </recommendedName>
</protein>
<evidence type="ECO:0000313" key="5">
    <source>
        <dbReference type="EMBL" id="KAF5961660.1"/>
    </source>
</evidence>
<dbReference type="Proteomes" id="UP000593564">
    <property type="component" value="Unassembled WGS sequence"/>
</dbReference>
<proteinExistence type="predicted"/>
<dbReference type="PROSITE" id="PS51371">
    <property type="entry name" value="CBS"/>
    <property type="match status" value="1"/>
</dbReference>